<feature type="transmembrane region" description="Helical" evidence="1">
    <location>
        <begin position="212"/>
        <end position="233"/>
    </location>
</feature>
<dbReference type="AlphaFoldDB" id="A0AAC8UTI1"/>
<proteinExistence type="predicted"/>
<reference evidence="2 3" key="1">
    <citation type="submission" date="2015-07" db="EMBL/GenBank/DDBJ databases">
        <title>Lactobacillus korensis/26-25/ whole genome sequencing.</title>
        <authorList>
            <person name="Kim M.K."/>
            <person name="Im W.-T."/>
            <person name="Srinivasan S."/>
            <person name="Lee J.-J."/>
        </authorList>
    </citation>
    <scope>NUCLEOTIDE SEQUENCE [LARGE SCALE GENOMIC DNA]</scope>
    <source>
        <strain evidence="2 3">26-25</strain>
    </source>
</reference>
<dbReference type="PROSITE" id="PS51257">
    <property type="entry name" value="PROKAR_LIPOPROTEIN"/>
    <property type="match status" value="1"/>
</dbReference>
<feature type="transmembrane region" description="Helical" evidence="1">
    <location>
        <begin position="151"/>
        <end position="171"/>
    </location>
</feature>
<feature type="transmembrane region" description="Helical" evidence="1">
    <location>
        <begin position="110"/>
        <end position="131"/>
    </location>
</feature>
<protein>
    <submittedName>
        <fullName evidence="2">Uncharacterized protein</fullName>
    </submittedName>
</protein>
<dbReference type="Proteomes" id="UP000036000">
    <property type="component" value="Chromosome"/>
</dbReference>
<organism evidence="2 3">
    <name type="scientific">Levilactobacillus koreensis</name>
    <dbReference type="NCBI Taxonomy" id="637971"/>
    <lineage>
        <taxon>Bacteria</taxon>
        <taxon>Bacillati</taxon>
        <taxon>Bacillota</taxon>
        <taxon>Bacilli</taxon>
        <taxon>Lactobacillales</taxon>
        <taxon>Lactobacillaceae</taxon>
        <taxon>Levilactobacillus</taxon>
    </lineage>
</organism>
<dbReference type="RefSeq" id="WP_048732743.1">
    <property type="nucleotide sequence ID" value="NZ_CP012033.1"/>
</dbReference>
<feature type="transmembrane region" description="Helical" evidence="1">
    <location>
        <begin position="59"/>
        <end position="81"/>
    </location>
</feature>
<name>A0AAC8UTI1_9LACO</name>
<keyword evidence="1" id="KW-0812">Transmembrane</keyword>
<keyword evidence="3" id="KW-1185">Reference proteome</keyword>
<gene>
    <name evidence="2" type="ORF">ABN16_02790</name>
</gene>
<sequence>MHNQLDRLIWRRHRRLFLVAGGLALLGCFMSTILSLHGLPHSATQLVDGNIQNWNVYMGAYFSGFPGWIVAVYWLAGLLIMNQDLKDNFNQFLFTSGFSRRRVYWSKIKIAMAALFVIAVLTIALEYGMLWVMKPAGVGFHLAWPGVLTSWIVGLLSSIGMFSLTWFAALIVGQTGALMVTIVGFTLSLVGSSTISVNILRESGVALNAEQQAWLMGVSFLVAAIILFVWGAALYNHLSLEHNGEYLLFPKLKVPVYIVFVVYVTSLSVWGTDGWSLVFWFLASAIFGYCWLWRPRLGEMFHQWRSRRG</sequence>
<feature type="transmembrane region" description="Helical" evidence="1">
    <location>
        <begin position="178"/>
        <end position="200"/>
    </location>
</feature>
<dbReference type="EMBL" id="CP012033">
    <property type="protein sequence ID" value="AKP64025.1"/>
    <property type="molecule type" value="Genomic_DNA"/>
</dbReference>
<feature type="transmembrane region" description="Helical" evidence="1">
    <location>
        <begin position="16"/>
        <end position="39"/>
    </location>
</feature>
<evidence type="ECO:0000256" key="1">
    <source>
        <dbReference type="SAM" id="Phobius"/>
    </source>
</evidence>
<feature type="transmembrane region" description="Helical" evidence="1">
    <location>
        <begin position="277"/>
        <end position="293"/>
    </location>
</feature>
<accession>A0AAC8UTI1</accession>
<keyword evidence="1" id="KW-1133">Transmembrane helix</keyword>
<feature type="transmembrane region" description="Helical" evidence="1">
    <location>
        <begin position="254"/>
        <end position="271"/>
    </location>
</feature>
<keyword evidence="1" id="KW-0472">Membrane</keyword>
<evidence type="ECO:0000313" key="3">
    <source>
        <dbReference type="Proteomes" id="UP000036000"/>
    </source>
</evidence>
<dbReference type="KEGG" id="lko:ABN16_02790"/>
<evidence type="ECO:0000313" key="2">
    <source>
        <dbReference type="EMBL" id="AKP64025.1"/>
    </source>
</evidence>